<dbReference type="InterPro" id="IPR051952">
    <property type="entry name" value="Golgi-autophagy_related"/>
</dbReference>
<sequence length="671" mass="76862">MLRGGDKAVRTELLKQVEEQRKQIASYERKLKDVVRAYKGLTAEKDALQATVEALSAQDAPLCESATTSADESFGTKDGQSGSESEATKRRTMDEKVETLKRSLATLTAEKTRREAALQADKKALLIENEALKDRIQKSADETEAQAEKLEHRMKELRAKIKRIEEDRERELADHGSVLAEMQQRYAKERANCEQMERQITELYKKLNQHEEVPLELETKLGELKSELKAANEEAAFWKAKAEKTPTVQMLESELQHLKEGSQNEISQLKLRILSAENPERQARLDELEKRVRDMTATLGDLERSRSDERHRLEELKRKNEHLQVENTALKKELEGQRVERSEDAEFLQKKFIELAQKLRVIDSKINLYDLLNLEKPSTEQMKQYEQLKDEFERYKMKAQAVLKSRDLPEGCLDGREMPRALLQPLLGECSSCASADADLRHMRSVIASLHEKLHTLQLDHANAKRDHEEKCADLQATIVEMQISQAKATSELRHQMQQKVSEVEEEMQKQRARTLEILAEKEKELEATKTILVSVRSQQIGVADPVDPAQANVHFQPVKFRKSRSKDFVERIDWANDRRKSEDSAGAVVMARPLSDAESYSSFVEQSAIERPPTSPSNAFRAPFSLTTVSNNAETRNIFYEQQLAKREKELLELRQVYNLLSGTNFSSPN</sequence>
<organism evidence="4 5">
    <name type="scientific">Parascaris univalens</name>
    <name type="common">Nematode worm</name>
    <dbReference type="NCBI Taxonomy" id="6257"/>
    <lineage>
        <taxon>Eukaryota</taxon>
        <taxon>Metazoa</taxon>
        <taxon>Ecdysozoa</taxon>
        <taxon>Nematoda</taxon>
        <taxon>Chromadorea</taxon>
        <taxon>Rhabditida</taxon>
        <taxon>Spirurina</taxon>
        <taxon>Ascaridomorpha</taxon>
        <taxon>Ascaridoidea</taxon>
        <taxon>Ascarididae</taxon>
        <taxon>Parascaris</taxon>
    </lineage>
</organism>
<dbReference type="PANTHER" id="PTHR23157">
    <property type="entry name" value="GRIP AND COILED-COIL DOMAIN-CONTAINING PROTEIN 1"/>
    <property type="match status" value="1"/>
</dbReference>
<dbReference type="Proteomes" id="UP000887569">
    <property type="component" value="Unplaced"/>
</dbReference>
<feature type="coiled-coil region" evidence="2">
    <location>
        <begin position="271"/>
        <end position="351"/>
    </location>
</feature>
<reference evidence="5" key="1">
    <citation type="submission" date="2022-11" db="UniProtKB">
        <authorList>
            <consortium name="WormBaseParasite"/>
        </authorList>
    </citation>
    <scope>IDENTIFICATION</scope>
</reference>
<dbReference type="PANTHER" id="PTHR23157:SF25">
    <property type="entry name" value="GRIP AND COILED-COIL DOMAIN-CONTAINING PROTEIN 1"/>
    <property type="match status" value="1"/>
</dbReference>
<keyword evidence="2" id="KW-0175">Coiled coil</keyword>
<comment type="subcellular location">
    <subcellularLocation>
        <location evidence="1">Endomembrane system</location>
        <topology evidence="1">Peripheral membrane protein</topology>
    </subcellularLocation>
</comment>
<evidence type="ECO:0000256" key="3">
    <source>
        <dbReference type="SAM" id="MobiDB-lite"/>
    </source>
</evidence>
<name>A0A915B9D1_PARUN</name>
<dbReference type="AlphaFoldDB" id="A0A915B9D1"/>
<feature type="coiled-coil region" evidence="2">
    <location>
        <begin position="447"/>
        <end position="525"/>
    </location>
</feature>
<accession>A0A915B9D1</accession>
<dbReference type="WBParaSite" id="PgR031_g105_t06">
    <property type="protein sequence ID" value="PgR031_g105_t06"/>
    <property type="gene ID" value="PgR031_g105"/>
</dbReference>
<evidence type="ECO:0000313" key="5">
    <source>
        <dbReference type="WBParaSite" id="PgR031_g105_t06"/>
    </source>
</evidence>
<feature type="region of interest" description="Disordered" evidence="3">
    <location>
        <begin position="57"/>
        <end position="97"/>
    </location>
</feature>
<feature type="coiled-coil region" evidence="2">
    <location>
        <begin position="378"/>
        <end position="405"/>
    </location>
</feature>
<evidence type="ECO:0000256" key="1">
    <source>
        <dbReference type="ARBA" id="ARBA00004184"/>
    </source>
</evidence>
<protein>
    <submittedName>
        <fullName evidence="5">GRIP domain-containing protein</fullName>
    </submittedName>
</protein>
<evidence type="ECO:0000256" key="2">
    <source>
        <dbReference type="SAM" id="Coils"/>
    </source>
</evidence>
<evidence type="ECO:0000313" key="4">
    <source>
        <dbReference type="Proteomes" id="UP000887569"/>
    </source>
</evidence>
<proteinExistence type="predicted"/>
<feature type="compositionally biased region" description="Basic and acidic residues" evidence="3">
    <location>
        <begin position="86"/>
        <end position="97"/>
    </location>
</feature>
<keyword evidence="4" id="KW-1185">Reference proteome</keyword>
<dbReference type="GO" id="GO:0005794">
    <property type="term" value="C:Golgi apparatus"/>
    <property type="evidence" value="ECO:0007669"/>
    <property type="project" value="TreeGrafter"/>
</dbReference>